<dbReference type="FunCoup" id="D3BEA7">
    <property type="interactions" value="134"/>
</dbReference>
<protein>
    <recommendedName>
        <fullName evidence="4">Large ribosomal subunit protein bL21m</fullName>
    </recommendedName>
</protein>
<evidence type="ECO:0000256" key="4">
    <source>
        <dbReference type="ARBA" id="ARBA00044129"/>
    </source>
</evidence>
<dbReference type="InterPro" id="IPR001787">
    <property type="entry name" value="Ribosomal_bL21"/>
</dbReference>
<dbReference type="InterPro" id="IPR028909">
    <property type="entry name" value="bL21-like"/>
</dbReference>
<dbReference type="GeneID" id="31362544"/>
<dbReference type="AlphaFoldDB" id="D3BEA7"/>
<evidence type="ECO:0000313" key="6">
    <source>
        <dbReference type="Proteomes" id="UP000001396"/>
    </source>
</evidence>
<dbReference type="GO" id="GO:0006412">
    <property type="term" value="P:translation"/>
    <property type="evidence" value="ECO:0007669"/>
    <property type="project" value="InterPro"/>
</dbReference>
<evidence type="ECO:0000256" key="2">
    <source>
        <dbReference type="ARBA" id="ARBA00022980"/>
    </source>
</evidence>
<dbReference type="GO" id="GO:0003735">
    <property type="term" value="F:structural constituent of ribosome"/>
    <property type="evidence" value="ECO:0007669"/>
    <property type="project" value="InterPro"/>
</dbReference>
<keyword evidence="3" id="KW-0687">Ribonucleoprotein</keyword>
<dbReference type="GO" id="GO:0005762">
    <property type="term" value="C:mitochondrial large ribosomal subunit"/>
    <property type="evidence" value="ECO:0007669"/>
    <property type="project" value="TreeGrafter"/>
</dbReference>
<dbReference type="GO" id="GO:0003723">
    <property type="term" value="F:RNA binding"/>
    <property type="evidence" value="ECO:0007669"/>
    <property type="project" value="InterPro"/>
</dbReference>
<dbReference type="STRING" id="670386.D3BEA7"/>
<dbReference type="HAMAP" id="MF_01363">
    <property type="entry name" value="Ribosomal_bL21"/>
    <property type="match status" value="1"/>
</dbReference>
<dbReference type="RefSeq" id="XP_020432358.1">
    <property type="nucleotide sequence ID" value="XM_020577910.1"/>
</dbReference>
<dbReference type="NCBIfam" id="TIGR00061">
    <property type="entry name" value="L21"/>
    <property type="match status" value="1"/>
</dbReference>
<evidence type="ECO:0000256" key="3">
    <source>
        <dbReference type="ARBA" id="ARBA00023274"/>
    </source>
</evidence>
<gene>
    <name evidence="5" type="primary">mrpl21</name>
    <name evidence="5" type="ORF">PPL_07063</name>
</gene>
<evidence type="ECO:0000256" key="1">
    <source>
        <dbReference type="ARBA" id="ARBA00008563"/>
    </source>
</evidence>
<name>D3BEA7_HETP5</name>
<keyword evidence="2 5" id="KW-0689">Ribosomal protein</keyword>
<comment type="caution">
    <text evidence="5">The sequence shown here is derived from an EMBL/GenBank/DDBJ whole genome shotgun (WGS) entry which is preliminary data.</text>
</comment>
<keyword evidence="6" id="KW-1185">Reference proteome</keyword>
<comment type="similarity">
    <text evidence="1">Belongs to the bacterial ribosomal protein bL21 family.</text>
</comment>
<dbReference type="PANTHER" id="PTHR21349:SF0">
    <property type="entry name" value="LARGE RIBOSOMAL SUBUNIT PROTEIN BL21M"/>
    <property type="match status" value="1"/>
</dbReference>
<dbReference type="SUPFAM" id="SSF141091">
    <property type="entry name" value="L21p-like"/>
    <property type="match status" value="1"/>
</dbReference>
<organism evidence="5 6">
    <name type="scientific">Heterostelium pallidum (strain ATCC 26659 / Pp 5 / PN500)</name>
    <name type="common">Cellular slime mold</name>
    <name type="synonym">Polysphondylium pallidum</name>
    <dbReference type="NCBI Taxonomy" id="670386"/>
    <lineage>
        <taxon>Eukaryota</taxon>
        <taxon>Amoebozoa</taxon>
        <taxon>Evosea</taxon>
        <taxon>Eumycetozoa</taxon>
        <taxon>Dictyostelia</taxon>
        <taxon>Acytosteliales</taxon>
        <taxon>Acytosteliaceae</taxon>
        <taxon>Heterostelium</taxon>
    </lineage>
</organism>
<evidence type="ECO:0000313" key="5">
    <source>
        <dbReference type="EMBL" id="EFA80238.1"/>
    </source>
</evidence>
<dbReference type="InParanoid" id="D3BEA7"/>
<dbReference type="EMBL" id="ADBJ01000031">
    <property type="protein sequence ID" value="EFA80238.1"/>
    <property type="molecule type" value="Genomic_DNA"/>
</dbReference>
<dbReference type="InterPro" id="IPR036164">
    <property type="entry name" value="bL21-like_sf"/>
</dbReference>
<dbReference type="Proteomes" id="UP000001396">
    <property type="component" value="Unassembled WGS sequence"/>
</dbReference>
<dbReference type="Pfam" id="PF00829">
    <property type="entry name" value="Ribosomal_L21p"/>
    <property type="match status" value="1"/>
</dbReference>
<dbReference type="PANTHER" id="PTHR21349">
    <property type="entry name" value="50S RIBOSOMAL PROTEIN L21"/>
    <property type="match status" value="1"/>
</dbReference>
<sequence length="160" mass="17905">MYSILGLAVRSSGSFQSTLQITSKQLFSQRAFYSTQNLNIVNNNKENVVDNSFAVVHLGGKQYKVIKGDVIMSDRIHVEVGEHIILDKVLMLGTKEQTMIGTPLVDGAKVHAFIEEQSKAPKVTIFKRKRRKNYMRTTAFTPLATVLRIGDIVLQSPPQN</sequence>
<dbReference type="OMA" id="YMRTTAF"/>
<reference evidence="5 6" key="1">
    <citation type="journal article" date="2011" name="Genome Res.">
        <title>Phylogeny-wide analysis of social amoeba genomes highlights ancient origins for complex intercellular communication.</title>
        <authorList>
            <person name="Heidel A.J."/>
            <person name="Lawal H.M."/>
            <person name="Felder M."/>
            <person name="Schilde C."/>
            <person name="Helps N.R."/>
            <person name="Tunggal B."/>
            <person name="Rivero F."/>
            <person name="John U."/>
            <person name="Schleicher M."/>
            <person name="Eichinger L."/>
            <person name="Platzer M."/>
            <person name="Noegel A.A."/>
            <person name="Schaap P."/>
            <person name="Gloeckner G."/>
        </authorList>
    </citation>
    <scope>NUCLEOTIDE SEQUENCE [LARGE SCALE GENOMIC DNA]</scope>
    <source>
        <strain evidence="6">ATCC 26659 / Pp 5 / PN500</strain>
    </source>
</reference>
<accession>D3BEA7</accession>
<proteinExistence type="inferred from homology"/>